<proteinExistence type="predicted"/>
<feature type="compositionally biased region" description="Low complexity" evidence="1">
    <location>
        <begin position="460"/>
        <end position="469"/>
    </location>
</feature>
<comment type="caution">
    <text evidence="2">The sequence shown here is derived from an EMBL/GenBank/DDBJ whole genome shotgun (WGS) entry which is preliminary data.</text>
</comment>
<feature type="non-terminal residue" evidence="2">
    <location>
        <position position="485"/>
    </location>
</feature>
<dbReference type="Proteomes" id="UP001153555">
    <property type="component" value="Unassembled WGS sequence"/>
</dbReference>
<reference evidence="2" key="1">
    <citation type="submission" date="2019-12" db="EMBL/GenBank/DDBJ databases">
        <authorList>
            <person name="Scholes J."/>
        </authorList>
    </citation>
    <scope>NUCLEOTIDE SEQUENCE</scope>
</reference>
<evidence type="ECO:0000313" key="3">
    <source>
        <dbReference type="Proteomes" id="UP001153555"/>
    </source>
</evidence>
<organism evidence="2 3">
    <name type="scientific">Striga hermonthica</name>
    <name type="common">Purple witchweed</name>
    <name type="synonym">Buchnera hermonthica</name>
    <dbReference type="NCBI Taxonomy" id="68872"/>
    <lineage>
        <taxon>Eukaryota</taxon>
        <taxon>Viridiplantae</taxon>
        <taxon>Streptophyta</taxon>
        <taxon>Embryophyta</taxon>
        <taxon>Tracheophyta</taxon>
        <taxon>Spermatophyta</taxon>
        <taxon>Magnoliopsida</taxon>
        <taxon>eudicotyledons</taxon>
        <taxon>Gunneridae</taxon>
        <taxon>Pentapetalae</taxon>
        <taxon>asterids</taxon>
        <taxon>lamiids</taxon>
        <taxon>Lamiales</taxon>
        <taxon>Orobanchaceae</taxon>
        <taxon>Buchnereae</taxon>
        <taxon>Striga</taxon>
    </lineage>
</organism>
<sequence length="485" mass="52550">ALRMCAPIATLGLRRTLVPCSSRLRVRTRDAYSYSASASARVSITRAPSAPRVSAARRPRVPTNAGIQILLRAPVCFQRCPCLDFILACIIARCAPFTPSRAPSTPFSPIAFEHTLNGHGSQPSTLSQSPARHTHPSSSLCLPRLLASEHHARLFLEQGLHQQQESLAFALRFLRARLVLRFLGFSLDCGPHPLGQSLLHEGRYIVLDGSSSMLSKQILRSSPSSSSDSPGLMNTSVSFPSSSRLSFSSRIRKFSAPSSSPFWTSPSLVPRASTSCRSYSSRFLCSWSSSRYVLSHGVTSQPTPASKSSFMHPCVSSAALVLISCSRASSPDARHSPPSRAPSTPFSPIAFERTPDGHGSQPSNLAQSPARHTHPSSSLCLPRLLASEHHARLFLEQGLHQQLESLAFALRFLRARLVLRFLGFRLDCGPHPLGQSLLHEGRYIGLDGSSSMFSNQILRSSPSSSSDSPGLMNTSVSFPSSSRLS</sequence>
<protein>
    <submittedName>
        <fullName evidence="2">Uncharacterized protein</fullName>
    </submittedName>
</protein>
<keyword evidence="3" id="KW-1185">Reference proteome</keyword>
<dbReference type="EMBL" id="CACSLK010027797">
    <property type="protein sequence ID" value="CAA0829981.1"/>
    <property type="molecule type" value="Genomic_DNA"/>
</dbReference>
<evidence type="ECO:0000313" key="2">
    <source>
        <dbReference type="EMBL" id="CAA0829981.1"/>
    </source>
</evidence>
<feature type="non-terminal residue" evidence="2">
    <location>
        <position position="1"/>
    </location>
</feature>
<gene>
    <name evidence="2" type="ORF">SHERM_25462</name>
</gene>
<accession>A0A9N7NA62</accession>
<feature type="region of interest" description="Disordered" evidence="1">
    <location>
        <begin position="457"/>
        <end position="485"/>
    </location>
</feature>
<feature type="compositionally biased region" description="Polar residues" evidence="1">
    <location>
        <begin position="471"/>
        <end position="485"/>
    </location>
</feature>
<name>A0A9N7NA62_STRHE</name>
<feature type="region of interest" description="Disordered" evidence="1">
    <location>
        <begin position="330"/>
        <end position="375"/>
    </location>
</feature>
<evidence type="ECO:0000256" key="1">
    <source>
        <dbReference type="SAM" id="MobiDB-lite"/>
    </source>
</evidence>
<dbReference type="AlphaFoldDB" id="A0A9N7NA62"/>